<sequence length="175" mass="21043">MRNIKGGFTTKDQEDRAEIIVKLTRYKLVLEEERPRLIEQLFKYYHQEEVEGNPREMEDLVDGPKKVKYINYDNPYEAYISAQIHLDQAMVPILEQHITFLEEGEDVDLVLESMEHSIYRVKKQTYTDVQEWEQLLHHLPADRLEEIENNPKGPGDLLLKELIWIQNYERKWMQK</sequence>
<evidence type="ECO:0000313" key="4">
    <source>
        <dbReference type="Proteomes" id="UP000062768"/>
    </source>
</evidence>
<dbReference type="PATRIC" id="fig|2162.10.peg.1784"/>
<dbReference type="Proteomes" id="UP000062768">
    <property type="component" value="Chromosome I"/>
</dbReference>
<keyword evidence="4" id="KW-1185">Reference proteome</keyword>
<name>A0A089ZBW9_METFO</name>
<evidence type="ECO:0000313" key="2">
    <source>
        <dbReference type="EMBL" id="CEL25345.1"/>
    </source>
</evidence>
<dbReference type="OrthoDB" id="70671at2157"/>
<accession>A0A089ZBW9</accession>
<protein>
    <submittedName>
        <fullName evidence="1">Uncharacterized protein</fullName>
    </submittedName>
</protein>
<dbReference type="GeneID" id="24791811"/>
<dbReference type="EMBL" id="CP006933">
    <property type="protein sequence ID" value="AIS31482.1"/>
    <property type="molecule type" value="Genomic_DNA"/>
</dbReference>
<reference evidence="2" key="2">
    <citation type="submission" date="2014-09" db="EMBL/GenBank/DDBJ databases">
        <authorList>
            <person name="Bishop-Lilly K.A."/>
            <person name="Broomall S.M."/>
            <person name="Chain P.S."/>
            <person name="Chertkov O."/>
            <person name="Coyne S.R."/>
            <person name="Daligault H.E."/>
            <person name="Davenport K.W."/>
            <person name="Erkkila T."/>
            <person name="Frey K.G."/>
            <person name="Gibbons H.S."/>
            <person name="Gu W."/>
            <person name="Jaissle J."/>
            <person name="Johnson S.L."/>
            <person name="Koroleva G.I."/>
            <person name="Ladner J.T."/>
            <person name="Lo C.-C."/>
            <person name="Minogue T.D."/>
            <person name="Munk C."/>
            <person name="Palacios G.F."/>
            <person name="Redden C.L."/>
            <person name="Rosenzweig C.N."/>
            <person name="Scholz M.B."/>
            <person name="Teshima H."/>
            <person name="Xu Y."/>
        </authorList>
    </citation>
    <scope>NUCLEOTIDE SEQUENCE</scope>
    <source>
        <strain evidence="2">Mb9</strain>
    </source>
</reference>
<evidence type="ECO:0000313" key="3">
    <source>
        <dbReference type="Proteomes" id="UP000029661"/>
    </source>
</evidence>
<proteinExistence type="predicted"/>
<dbReference type="AlphaFoldDB" id="A0A089ZBW9"/>
<evidence type="ECO:0000313" key="1">
    <source>
        <dbReference type="EMBL" id="AIS31482.1"/>
    </source>
</evidence>
<dbReference type="EMBL" id="LN734822">
    <property type="protein sequence ID" value="CEL25345.1"/>
    <property type="molecule type" value="Genomic_DNA"/>
</dbReference>
<gene>
    <name evidence="1" type="ORF">BRM9_0660</name>
    <name evidence="2" type="ORF">MB9_1710</name>
</gene>
<dbReference type="Proteomes" id="UP000029661">
    <property type="component" value="Chromosome"/>
</dbReference>
<dbReference type="RefSeq" id="WP_048084783.1">
    <property type="nucleotide sequence ID" value="NZ_CP006933.1"/>
</dbReference>
<reference evidence="1" key="1">
    <citation type="submission" date="2013-12" db="EMBL/GenBank/DDBJ databases">
        <title>The complete genome sequence of Methanobacterium sp. BRM9.</title>
        <authorList>
            <consortium name="Pastoral Greenhouse Gas Research Consortium"/>
            <person name="Kelly W.J."/>
            <person name="Leahy S.C."/>
            <person name="Perry R."/>
            <person name="Li D."/>
            <person name="Altermann E."/>
            <person name="Lambie S.C."/>
            <person name="Attwood G.T."/>
        </authorList>
    </citation>
    <scope>NUCLEOTIDE SEQUENCE [LARGE SCALE GENOMIC DNA]</scope>
    <source>
        <strain evidence="1">BRM9</strain>
    </source>
</reference>
<organism evidence="1 3">
    <name type="scientific">Methanobacterium formicicum</name>
    <dbReference type="NCBI Taxonomy" id="2162"/>
    <lineage>
        <taxon>Archaea</taxon>
        <taxon>Methanobacteriati</taxon>
        <taxon>Methanobacteriota</taxon>
        <taxon>Methanomada group</taxon>
        <taxon>Methanobacteria</taxon>
        <taxon>Methanobacteriales</taxon>
        <taxon>Methanobacteriaceae</taxon>
        <taxon>Methanobacterium</taxon>
    </lineage>
</organism>
<dbReference type="KEGG" id="mfc:BRM9_0660"/>